<proteinExistence type="inferred from homology"/>
<dbReference type="AlphaFoldDB" id="A0A917JI23"/>
<dbReference type="SUPFAM" id="SSF55826">
    <property type="entry name" value="YbaK/ProRS associated domain"/>
    <property type="match status" value="1"/>
</dbReference>
<dbReference type="RefSeq" id="WP_188368144.1">
    <property type="nucleotide sequence ID" value="NZ_BMDT01000010.1"/>
</dbReference>
<evidence type="ECO:0000256" key="4">
    <source>
        <dbReference type="PIRNR" id="PIRNR006181"/>
    </source>
</evidence>
<evidence type="ECO:0000313" key="6">
    <source>
        <dbReference type="EMBL" id="GGI66312.1"/>
    </source>
</evidence>
<keyword evidence="2 4" id="KW-0648">Protein biosynthesis</keyword>
<feature type="domain" description="YbaK/aminoacyl-tRNA synthetase-associated" evidence="5">
    <location>
        <begin position="34"/>
        <end position="137"/>
    </location>
</feature>
<dbReference type="InterPro" id="IPR036754">
    <property type="entry name" value="YbaK/aa-tRNA-synt-asso_dom_sf"/>
</dbReference>
<dbReference type="PANTHER" id="PTHR30411:SF0">
    <property type="entry name" value="CYS-TRNA(PRO)_CYS-TRNA(CYS) DEACYLASE YBAK"/>
    <property type="match status" value="1"/>
</dbReference>
<protein>
    <recommendedName>
        <fullName evidence="4">Cys-tRNA(Pro)/Cys-tRNA(Cys) deacylase</fullName>
        <ecNumber evidence="4">4.2.-.-</ecNumber>
    </recommendedName>
</protein>
<dbReference type="Proteomes" id="UP000622610">
    <property type="component" value="Unassembled WGS sequence"/>
</dbReference>
<reference evidence="6" key="1">
    <citation type="journal article" date="2014" name="Int. J. Syst. Evol. Microbiol.">
        <title>Complete genome sequence of Corynebacterium casei LMG S-19264T (=DSM 44701T), isolated from a smear-ripened cheese.</title>
        <authorList>
            <consortium name="US DOE Joint Genome Institute (JGI-PGF)"/>
            <person name="Walter F."/>
            <person name="Albersmeier A."/>
            <person name="Kalinowski J."/>
            <person name="Ruckert C."/>
        </authorList>
    </citation>
    <scope>NUCLEOTIDE SEQUENCE</scope>
    <source>
        <strain evidence="6">CCM 8433</strain>
    </source>
</reference>
<comment type="caution">
    <text evidence="6">The sequence shown here is derived from an EMBL/GenBank/DDBJ whole genome shotgun (WGS) entry which is preliminary data.</text>
</comment>
<dbReference type="GO" id="GO:0002161">
    <property type="term" value="F:aminoacyl-tRNA deacylase activity"/>
    <property type="evidence" value="ECO:0007669"/>
    <property type="project" value="InterPro"/>
</dbReference>
<dbReference type="GO" id="GO:0006412">
    <property type="term" value="P:translation"/>
    <property type="evidence" value="ECO:0007669"/>
    <property type="project" value="UniProtKB-KW"/>
</dbReference>
<dbReference type="InterPro" id="IPR007214">
    <property type="entry name" value="YbaK/aa-tRNA-synth-assoc-dom"/>
</dbReference>
<evidence type="ECO:0000256" key="1">
    <source>
        <dbReference type="ARBA" id="ARBA00009798"/>
    </source>
</evidence>
<evidence type="ECO:0000259" key="5">
    <source>
        <dbReference type="Pfam" id="PF04073"/>
    </source>
</evidence>
<evidence type="ECO:0000256" key="3">
    <source>
        <dbReference type="ARBA" id="ARBA00023239"/>
    </source>
</evidence>
<dbReference type="PANTHER" id="PTHR30411">
    <property type="entry name" value="CYTOPLASMIC PROTEIN"/>
    <property type="match status" value="1"/>
</dbReference>
<evidence type="ECO:0000313" key="7">
    <source>
        <dbReference type="Proteomes" id="UP000622610"/>
    </source>
</evidence>
<dbReference type="Pfam" id="PF04073">
    <property type="entry name" value="tRNA_edit"/>
    <property type="match status" value="1"/>
</dbReference>
<gene>
    <name evidence="6" type="ORF">GCM10011482_19660</name>
</gene>
<keyword evidence="3 4" id="KW-0456">Lyase</keyword>
<dbReference type="EMBL" id="BMDT01000010">
    <property type="protein sequence ID" value="GGI66312.1"/>
    <property type="molecule type" value="Genomic_DNA"/>
</dbReference>
<dbReference type="GO" id="GO:0016829">
    <property type="term" value="F:lyase activity"/>
    <property type="evidence" value="ECO:0007669"/>
    <property type="project" value="UniProtKB-KW"/>
</dbReference>
<dbReference type="EC" id="4.2.-.-" evidence="4"/>
<dbReference type="Gene3D" id="3.90.960.10">
    <property type="entry name" value="YbaK/aminoacyl-tRNA synthetase-associated domain"/>
    <property type="match status" value="1"/>
</dbReference>
<organism evidence="6 7">
    <name type="scientific">Enterococcus alcedinis</name>
    <dbReference type="NCBI Taxonomy" id="1274384"/>
    <lineage>
        <taxon>Bacteria</taxon>
        <taxon>Bacillati</taxon>
        <taxon>Bacillota</taxon>
        <taxon>Bacilli</taxon>
        <taxon>Lactobacillales</taxon>
        <taxon>Enterococcaceae</taxon>
        <taxon>Enterococcus</taxon>
    </lineage>
</organism>
<dbReference type="PIRSF" id="PIRSF006181">
    <property type="entry name" value="EbsC_YbaK"/>
    <property type="match status" value="1"/>
</dbReference>
<evidence type="ECO:0000256" key="2">
    <source>
        <dbReference type="ARBA" id="ARBA00022917"/>
    </source>
</evidence>
<dbReference type="InterPro" id="IPR004369">
    <property type="entry name" value="Prolyl-tRNA_editing_YbaK/EbsC"/>
</dbReference>
<keyword evidence="7" id="KW-1185">Reference proteome</keyword>
<name>A0A917JI23_9ENTE</name>
<sequence length="148" mass="16591">MTKTEVEQYLEINQIPYERYRFTDAPIEQSTIPIYKTLVLTGDKTGATIALIPIDQRLDYKKLAKLSGNRKIGLPPIEKVLEMTGYPHGANTPIGIFIHHPDYPMFFDSTIQEHQKVIISAGELGKVVVIATSDLIETIEPVVADLLK</sequence>
<comment type="similarity">
    <text evidence="1 4">Belongs to the prolyl-tRNA editing family. YbaK/EbsC subfamily.</text>
</comment>
<accession>A0A917JI23</accession>
<reference evidence="6" key="2">
    <citation type="submission" date="2020-09" db="EMBL/GenBank/DDBJ databases">
        <authorList>
            <person name="Sun Q."/>
            <person name="Sedlacek I."/>
        </authorList>
    </citation>
    <scope>NUCLEOTIDE SEQUENCE</scope>
    <source>
        <strain evidence="6">CCM 8433</strain>
    </source>
</reference>